<dbReference type="InterPro" id="IPR001841">
    <property type="entry name" value="Znf_RING"/>
</dbReference>
<dbReference type="PROSITE" id="PS50089">
    <property type="entry name" value="ZF_RING_2"/>
    <property type="match status" value="2"/>
</dbReference>
<dbReference type="EMBL" id="BTSY01000004">
    <property type="protein sequence ID" value="GMT24671.1"/>
    <property type="molecule type" value="Genomic_DNA"/>
</dbReference>
<dbReference type="Gene3D" id="3.30.40.10">
    <property type="entry name" value="Zinc/RING finger domain, C3HC4 (zinc finger)"/>
    <property type="match status" value="2"/>
</dbReference>
<evidence type="ECO:0000256" key="4">
    <source>
        <dbReference type="SAM" id="MobiDB-lite"/>
    </source>
</evidence>
<feature type="region of interest" description="Disordered" evidence="4">
    <location>
        <begin position="1"/>
        <end position="51"/>
    </location>
</feature>
<proteinExistence type="predicted"/>
<reference evidence="6" key="1">
    <citation type="submission" date="2023-10" db="EMBL/GenBank/DDBJ databases">
        <title>Genome assembly of Pristionchus species.</title>
        <authorList>
            <person name="Yoshida K."/>
            <person name="Sommer R.J."/>
        </authorList>
    </citation>
    <scope>NUCLEOTIDE SEQUENCE</scope>
    <source>
        <strain evidence="6">RS5133</strain>
    </source>
</reference>
<protein>
    <recommendedName>
        <fullName evidence="5">RING-type domain-containing protein</fullName>
    </recommendedName>
</protein>
<evidence type="ECO:0000313" key="6">
    <source>
        <dbReference type="EMBL" id="GMT24671.1"/>
    </source>
</evidence>
<comment type="caution">
    <text evidence="6">The sequence shown here is derived from an EMBL/GenBank/DDBJ whole genome shotgun (WGS) entry which is preliminary data.</text>
</comment>
<dbReference type="SUPFAM" id="SSF57850">
    <property type="entry name" value="RING/U-box"/>
    <property type="match status" value="2"/>
</dbReference>
<feature type="region of interest" description="Disordered" evidence="4">
    <location>
        <begin position="94"/>
        <end position="116"/>
    </location>
</feature>
<dbReference type="PANTHER" id="PTHR16450:SF1">
    <property type="entry name" value="PROTEIN CBG12045"/>
    <property type="match status" value="1"/>
</dbReference>
<evidence type="ECO:0000256" key="2">
    <source>
        <dbReference type="ARBA" id="ARBA00022833"/>
    </source>
</evidence>
<dbReference type="Proteomes" id="UP001432322">
    <property type="component" value="Unassembled WGS sequence"/>
</dbReference>
<sequence length="268" mass="30477">FSSASFSVTSDRLLTGRSSRMDEFEESLHSEDGERSEVTTESGGTSSSTSLLNRLVDIVMRNDVMMDGNGMEEEEEEERESIGDQGRGLIEEGNEIDDQDYQSNDDDTGRDVPSLRSDSEYNAEVAATRNRIREMRDVDQQSDSIALRYSRNCGICHTENLAERAAYTECGHISCVPCVEDHSEEEMVVCRFCDTETRFIRLFEDSRNCGICYAENPRQRAAYKECGHISCLPCAKEHSLSMEEQGKRLVCPFCRRQSRFVRLFEDTL</sequence>
<feature type="compositionally biased region" description="Polar residues" evidence="4">
    <location>
        <begin position="1"/>
        <end position="18"/>
    </location>
</feature>
<keyword evidence="1 3" id="KW-0863">Zinc-finger</keyword>
<keyword evidence="1 3" id="KW-0479">Metal-binding</keyword>
<feature type="domain" description="RING-type" evidence="5">
    <location>
        <begin position="209"/>
        <end position="255"/>
    </location>
</feature>
<dbReference type="PANTHER" id="PTHR16450">
    <property type="entry name" value="RING FINGER PROTEIN 186"/>
    <property type="match status" value="1"/>
</dbReference>
<evidence type="ECO:0000259" key="5">
    <source>
        <dbReference type="PROSITE" id="PS50089"/>
    </source>
</evidence>
<accession>A0AAV5VYN2</accession>
<feature type="compositionally biased region" description="Basic and acidic residues" evidence="4">
    <location>
        <begin position="19"/>
        <end position="38"/>
    </location>
</feature>
<evidence type="ECO:0000313" key="7">
    <source>
        <dbReference type="Proteomes" id="UP001432322"/>
    </source>
</evidence>
<feature type="compositionally biased region" description="Acidic residues" evidence="4">
    <location>
        <begin position="94"/>
        <end position="108"/>
    </location>
</feature>
<keyword evidence="2" id="KW-0862">Zinc</keyword>
<evidence type="ECO:0000256" key="3">
    <source>
        <dbReference type="PROSITE-ProRule" id="PRU00175"/>
    </source>
</evidence>
<dbReference type="SMART" id="SM00184">
    <property type="entry name" value="RING"/>
    <property type="match status" value="2"/>
</dbReference>
<evidence type="ECO:0000256" key="1">
    <source>
        <dbReference type="ARBA" id="ARBA00022771"/>
    </source>
</evidence>
<dbReference type="GO" id="GO:0008270">
    <property type="term" value="F:zinc ion binding"/>
    <property type="evidence" value="ECO:0007669"/>
    <property type="project" value="UniProtKB-KW"/>
</dbReference>
<feature type="non-terminal residue" evidence="6">
    <location>
        <position position="1"/>
    </location>
</feature>
<keyword evidence="7" id="KW-1185">Reference proteome</keyword>
<name>A0AAV5VYN2_9BILA</name>
<gene>
    <name evidence="6" type="ORF">PFISCL1PPCAC_15968</name>
</gene>
<dbReference type="InterPro" id="IPR013083">
    <property type="entry name" value="Znf_RING/FYVE/PHD"/>
</dbReference>
<feature type="domain" description="RING-type" evidence="5">
    <location>
        <begin position="153"/>
        <end position="194"/>
    </location>
</feature>
<organism evidence="6 7">
    <name type="scientific">Pristionchus fissidentatus</name>
    <dbReference type="NCBI Taxonomy" id="1538716"/>
    <lineage>
        <taxon>Eukaryota</taxon>
        <taxon>Metazoa</taxon>
        <taxon>Ecdysozoa</taxon>
        <taxon>Nematoda</taxon>
        <taxon>Chromadorea</taxon>
        <taxon>Rhabditida</taxon>
        <taxon>Rhabditina</taxon>
        <taxon>Diplogasteromorpha</taxon>
        <taxon>Diplogasteroidea</taxon>
        <taxon>Neodiplogasteridae</taxon>
        <taxon>Pristionchus</taxon>
    </lineage>
</organism>
<dbReference type="AlphaFoldDB" id="A0AAV5VYN2"/>
<feature type="compositionally biased region" description="Low complexity" evidence="4">
    <location>
        <begin position="39"/>
        <end position="50"/>
    </location>
</feature>